<dbReference type="GO" id="GO:0003989">
    <property type="term" value="F:acetyl-CoA carboxylase activity"/>
    <property type="evidence" value="ECO:0007669"/>
    <property type="project" value="UniProtKB-EC"/>
</dbReference>
<dbReference type="HAMAP" id="MF_01395">
    <property type="entry name" value="AcetylCoA_CT_beta"/>
    <property type="match status" value="1"/>
</dbReference>
<evidence type="ECO:0000313" key="7">
    <source>
        <dbReference type="Proteomes" id="UP001626536"/>
    </source>
</evidence>
<evidence type="ECO:0000256" key="2">
    <source>
        <dbReference type="ARBA" id="ARBA00022832"/>
    </source>
</evidence>
<dbReference type="Gene3D" id="3.90.226.10">
    <property type="entry name" value="2-enoyl-CoA Hydratase, Chain A, domain 1"/>
    <property type="match status" value="1"/>
</dbReference>
<dbReference type="Pfam" id="PF01039">
    <property type="entry name" value="Carboxyl_trans"/>
    <property type="match status" value="1"/>
</dbReference>
<keyword evidence="4" id="KW-0443">Lipid metabolism</keyword>
<comment type="subunit">
    <text evidence="4">Acetyl-CoA carboxylase is a heterohexamer composed of biotin carboxyl carrier protein (AccB), biotin carboxylase (AccC) and two subunits each of ACCase subunit alpha (AccA) and ACCase subunit beta (AccD).</text>
</comment>
<accession>A0ABZ0HT17</accession>
<dbReference type="EMBL" id="CP136862">
    <property type="protein sequence ID" value="WOJ90343.1"/>
    <property type="molecule type" value="Genomic_DNA"/>
</dbReference>
<reference evidence="6 7" key="1">
    <citation type="submission" date="2023-10" db="EMBL/GenBank/DDBJ databases">
        <title>Novel methanotroph of the genus Methylocapsa from a subarctic wetland.</title>
        <authorList>
            <person name="Belova S.E."/>
            <person name="Oshkin I.Y."/>
            <person name="Miroshnikov K."/>
            <person name="Dedysh S.N."/>
        </authorList>
    </citation>
    <scope>NUCLEOTIDE SEQUENCE [LARGE SCALE GENOMIC DNA]</scope>
    <source>
        <strain evidence="6 7">RX1</strain>
    </source>
</reference>
<keyword evidence="1 4" id="KW-0808">Transferase</keyword>
<name>A0ABZ0HT17_9HYPH</name>
<keyword evidence="6" id="KW-0436">Ligase</keyword>
<sequence>MNWIANVVPPKVRSLLRRETPENLWVKCPESGELVFHKDLEANLFVVPGSGYHMRFAPKARLDNLFDDSAYEEIATPEVPLDPLKFRDVKRYTDRLKEYRLKTEMLDAVKLAFGKLDGLNVVVAVQNFDFLGGSLGMAAGEAIVTGMLTAIERKTPFIIFTASGGARMQEGIFSLMQMPRTTIAVQRLRAAKLPYIVVLTNPTTGGVTASYAMLGDVHVAEPGAVIGFAGARVIEQTIRERLPEGFQRAEYLEAHGMIDMVVHRRDMRATLARLCALLTQTPPSAQAAA</sequence>
<evidence type="ECO:0000256" key="4">
    <source>
        <dbReference type="HAMAP-Rule" id="MF_01395"/>
    </source>
</evidence>
<feature type="domain" description="CoA carboxyltransferase N-terminal" evidence="5">
    <location>
        <begin position="24"/>
        <end position="289"/>
    </location>
</feature>
<proteinExistence type="inferred from homology"/>
<dbReference type="NCBIfam" id="TIGR00515">
    <property type="entry name" value="accD"/>
    <property type="match status" value="1"/>
</dbReference>
<evidence type="ECO:0000313" key="6">
    <source>
        <dbReference type="EMBL" id="WOJ90343.1"/>
    </source>
</evidence>
<dbReference type="EC" id="2.1.3.15" evidence="4"/>
<dbReference type="Proteomes" id="UP001626536">
    <property type="component" value="Chromosome"/>
</dbReference>
<protein>
    <recommendedName>
        <fullName evidence="4">Acetyl-coenzyme A carboxylase carboxyl transferase subunit beta</fullName>
        <shortName evidence="4">ACCase subunit beta</shortName>
        <shortName evidence="4">Acetyl-CoA carboxylase carboxyltransferase subunit beta</shortName>
        <ecNumber evidence="4">2.1.3.15</ecNumber>
    </recommendedName>
</protein>
<keyword evidence="2 4" id="KW-0276">Fatty acid metabolism</keyword>
<comment type="similarity">
    <text evidence="4">Belongs to the AccD/PCCB family.</text>
</comment>
<keyword evidence="3 4" id="KW-0275">Fatty acid biosynthesis</keyword>
<keyword evidence="4" id="KW-0547">Nucleotide-binding</keyword>
<dbReference type="PRINTS" id="PR01070">
    <property type="entry name" value="ACCCTRFRASEB"/>
</dbReference>
<gene>
    <name evidence="4 6" type="primary">accD</name>
    <name evidence="6" type="ORF">RZS28_03315</name>
</gene>
<evidence type="ECO:0000256" key="1">
    <source>
        <dbReference type="ARBA" id="ARBA00022679"/>
    </source>
</evidence>
<comment type="caution">
    <text evidence="4">Lacks conserved residue(s) required for the propagation of feature annotation.</text>
</comment>
<dbReference type="PROSITE" id="PS50980">
    <property type="entry name" value="COA_CT_NTER"/>
    <property type="match status" value="1"/>
</dbReference>
<keyword evidence="4" id="KW-0444">Lipid biosynthesis</keyword>
<evidence type="ECO:0000259" key="5">
    <source>
        <dbReference type="PROSITE" id="PS50980"/>
    </source>
</evidence>
<keyword evidence="7" id="KW-1185">Reference proteome</keyword>
<evidence type="ECO:0000256" key="3">
    <source>
        <dbReference type="ARBA" id="ARBA00023160"/>
    </source>
</evidence>
<dbReference type="RefSeq" id="WP_407339790.1">
    <property type="nucleotide sequence ID" value="NZ_CP136862.1"/>
</dbReference>
<keyword evidence="4" id="KW-0067">ATP-binding</keyword>
<comment type="function">
    <text evidence="4">Component of the acetyl coenzyme A carboxylase (ACC) complex. Biotin carboxylase (BC) catalyzes the carboxylation of biotin on its carrier protein (BCCP) and then the CO(2) group is transferred by the transcarboxylase to acetyl-CoA to form malonyl-CoA.</text>
</comment>
<comment type="pathway">
    <text evidence="4">Lipid metabolism; malonyl-CoA biosynthesis; malonyl-CoA from acetyl-CoA: step 1/1.</text>
</comment>
<dbReference type="InterPro" id="IPR011762">
    <property type="entry name" value="COA_CT_N"/>
</dbReference>
<dbReference type="SUPFAM" id="SSF52096">
    <property type="entry name" value="ClpP/crotonase"/>
    <property type="match status" value="1"/>
</dbReference>
<dbReference type="InterPro" id="IPR000438">
    <property type="entry name" value="Acetyl_CoA_COase_Trfase_b_su"/>
</dbReference>
<organism evidence="6 7">
    <name type="scientific">Methylocapsa polymorpha</name>
    <dbReference type="NCBI Taxonomy" id="3080828"/>
    <lineage>
        <taxon>Bacteria</taxon>
        <taxon>Pseudomonadati</taxon>
        <taxon>Pseudomonadota</taxon>
        <taxon>Alphaproteobacteria</taxon>
        <taxon>Hyphomicrobiales</taxon>
        <taxon>Beijerinckiaceae</taxon>
        <taxon>Methylocapsa</taxon>
    </lineage>
</organism>
<keyword evidence="4" id="KW-0963">Cytoplasm</keyword>
<dbReference type="PANTHER" id="PTHR42995:SF5">
    <property type="entry name" value="ACETYL-COENZYME A CARBOXYLASE CARBOXYL TRANSFERASE SUBUNIT BETA, CHLOROPLASTIC"/>
    <property type="match status" value="1"/>
</dbReference>
<comment type="subcellular location">
    <subcellularLocation>
        <location evidence="4">Cytoplasm</location>
    </subcellularLocation>
</comment>
<dbReference type="PANTHER" id="PTHR42995">
    <property type="entry name" value="ACETYL-COENZYME A CARBOXYLASE CARBOXYL TRANSFERASE SUBUNIT BETA, CHLOROPLASTIC"/>
    <property type="match status" value="1"/>
</dbReference>
<dbReference type="InterPro" id="IPR029045">
    <property type="entry name" value="ClpP/crotonase-like_dom_sf"/>
</dbReference>
<dbReference type="InterPro" id="IPR034733">
    <property type="entry name" value="AcCoA_carboxyl_beta"/>
</dbReference>
<comment type="catalytic activity">
    <reaction evidence="4">
        <text>N(6)-carboxybiotinyl-L-lysyl-[protein] + acetyl-CoA = N(6)-biotinyl-L-lysyl-[protein] + malonyl-CoA</text>
        <dbReference type="Rhea" id="RHEA:54728"/>
        <dbReference type="Rhea" id="RHEA-COMP:10505"/>
        <dbReference type="Rhea" id="RHEA-COMP:10506"/>
        <dbReference type="ChEBI" id="CHEBI:57288"/>
        <dbReference type="ChEBI" id="CHEBI:57384"/>
        <dbReference type="ChEBI" id="CHEBI:83144"/>
        <dbReference type="ChEBI" id="CHEBI:83145"/>
        <dbReference type="EC" id="2.1.3.15"/>
    </reaction>
</comment>